<evidence type="ECO:0000313" key="8">
    <source>
        <dbReference type="EMBL" id="KMP01239.1"/>
    </source>
</evidence>
<name>A0A0J6Y2L3_COCIT</name>
<dbReference type="Gene3D" id="1.20.1250.20">
    <property type="entry name" value="MFS general substrate transporter like domains"/>
    <property type="match status" value="2"/>
</dbReference>
<feature type="transmembrane region" description="Helical" evidence="6">
    <location>
        <begin position="106"/>
        <end position="126"/>
    </location>
</feature>
<accession>A0A0J6Y2L3</accession>
<feature type="transmembrane region" description="Helical" evidence="6">
    <location>
        <begin position="333"/>
        <end position="352"/>
    </location>
</feature>
<feature type="domain" description="Major facilitator superfamily (MFS) profile" evidence="7">
    <location>
        <begin position="40"/>
        <end position="451"/>
    </location>
</feature>
<dbReference type="InterPro" id="IPR020846">
    <property type="entry name" value="MFS_dom"/>
</dbReference>
<comment type="subcellular location">
    <subcellularLocation>
        <location evidence="1">Membrane</location>
        <topology evidence="1">Multi-pass membrane protein</topology>
    </subcellularLocation>
</comment>
<dbReference type="FunFam" id="1.20.1250.20:FF:000018">
    <property type="entry name" value="MFS transporter permease"/>
    <property type="match status" value="1"/>
</dbReference>
<evidence type="ECO:0000313" key="9">
    <source>
        <dbReference type="Proteomes" id="UP000054565"/>
    </source>
</evidence>
<protein>
    <submittedName>
        <fullName evidence="8">Tna1</fullName>
    </submittedName>
</protein>
<dbReference type="Pfam" id="PF07690">
    <property type="entry name" value="MFS_1"/>
    <property type="match status" value="1"/>
</dbReference>
<feature type="transmembrane region" description="Helical" evidence="6">
    <location>
        <begin position="426"/>
        <end position="446"/>
    </location>
</feature>
<proteinExistence type="predicted"/>
<gene>
    <name evidence="8" type="ORF">CIRG_01379</name>
</gene>
<keyword evidence="2" id="KW-0813">Transport</keyword>
<dbReference type="AlphaFoldDB" id="A0A0J6Y2L3"/>
<dbReference type="Proteomes" id="UP000054565">
    <property type="component" value="Unassembled WGS sequence"/>
</dbReference>
<feature type="transmembrane region" description="Helical" evidence="6">
    <location>
        <begin position="73"/>
        <end position="94"/>
    </location>
</feature>
<evidence type="ECO:0000256" key="3">
    <source>
        <dbReference type="ARBA" id="ARBA00022692"/>
    </source>
</evidence>
<dbReference type="PANTHER" id="PTHR43791">
    <property type="entry name" value="PERMEASE-RELATED"/>
    <property type="match status" value="1"/>
</dbReference>
<dbReference type="InterPro" id="IPR011701">
    <property type="entry name" value="MFS"/>
</dbReference>
<feature type="transmembrane region" description="Helical" evidence="6">
    <location>
        <begin position="394"/>
        <end position="414"/>
    </location>
</feature>
<dbReference type="GO" id="GO:0016020">
    <property type="term" value="C:membrane"/>
    <property type="evidence" value="ECO:0007669"/>
    <property type="project" value="UniProtKB-SubCell"/>
</dbReference>
<feature type="transmembrane region" description="Helical" evidence="6">
    <location>
        <begin position="358"/>
        <end position="382"/>
    </location>
</feature>
<organism evidence="8 9">
    <name type="scientific">Coccidioides immitis RMSCC 2394</name>
    <dbReference type="NCBI Taxonomy" id="404692"/>
    <lineage>
        <taxon>Eukaryota</taxon>
        <taxon>Fungi</taxon>
        <taxon>Dikarya</taxon>
        <taxon>Ascomycota</taxon>
        <taxon>Pezizomycotina</taxon>
        <taxon>Eurotiomycetes</taxon>
        <taxon>Eurotiomycetidae</taxon>
        <taxon>Onygenales</taxon>
        <taxon>Onygenaceae</taxon>
        <taxon>Coccidioides</taxon>
    </lineage>
</organism>
<dbReference type="FunFam" id="1.20.1250.20:FF:000013">
    <property type="entry name" value="MFS general substrate transporter"/>
    <property type="match status" value="1"/>
</dbReference>
<keyword evidence="3 6" id="KW-0812">Transmembrane</keyword>
<keyword evidence="4 6" id="KW-1133">Transmembrane helix</keyword>
<evidence type="ECO:0000256" key="1">
    <source>
        <dbReference type="ARBA" id="ARBA00004141"/>
    </source>
</evidence>
<dbReference type="InterPro" id="IPR036259">
    <property type="entry name" value="MFS_trans_sf"/>
</dbReference>
<feature type="transmembrane region" description="Helical" evidence="6">
    <location>
        <begin position="36"/>
        <end position="53"/>
    </location>
</feature>
<reference evidence="9" key="1">
    <citation type="journal article" date="2010" name="Genome Res.">
        <title>Population genomic sequencing of Coccidioides fungi reveals recent hybridization and transposon control.</title>
        <authorList>
            <person name="Neafsey D.E."/>
            <person name="Barker B.M."/>
            <person name="Sharpton T.J."/>
            <person name="Stajich J.E."/>
            <person name="Park D.J."/>
            <person name="Whiston E."/>
            <person name="Hung C.-Y."/>
            <person name="McMahan C."/>
            <person name="White J."/>
            <person name="Sykes S."/>
            <person name="Heiman D."/>
            <person name="Young S."/>
            <person name="Zeng Q."/>
            <person name="Abouelleil A."/>
            <person name="Aftuck L."/>
            <person name="Bessette D."/>
            <person name="Brown A."/>
            <person name="FitzGerald M."/>
            <person name="Lui A."/>
            <person name="Macdonald J.P."/>
            <person name="Priest M."/>
            <person name="Orbach M.J."/>
            <person name="Galgiani J.N."/>
            <person name="Kirkland T.N."/>
            <person name="Cole G.T."/>
            <person name="Birren B.W."/>
            <person name="Henn M.R."/>
            <person name="Taylor J.W."/>
            <person name="Rounsley S.D."/>
        </authorList>
    </citation>
    <scope>NUCLEOTIDE SEQUENCE [LARGE SCALE GENOMIC DNA]</scope>
    <source>
        <strain evidence="9">RMSCC 2394</strain>
    </source>
</reference>
<dbReference type="EMBL" id="DS028093">
    <property type="protein sequence ID" value="KMP01239.1"/>
    <property type="molecule type" value="Genomic_DNA"/>
</dbReference>
<evidence type="ECO:0000256" key="5">
    <source>
        <dbReference type="ARBA" id="ARBA00023136"/>
    </source>
</evidence>
<feature type="transmembrane region" description="Helical" evidence="6">
    <location>
        <begin position="132"/>
        <end position="154"/>
    </location>
</feature>
<evidence type="ECO:0000259" key="7">
    <source>
        <dbReference type="PROSITE" id="PS50850"/>
    </source>
</evidence>
<evidence type="ECO:0000256" key="6">
    <source>
        <dbReference type="SAM" id="Phobius"/>
    </source>
</evidence>
<keyword evidence="5 6" id="KW-0472">Membrane</keyword>
<feature type="transmembrane region" description="Helical" evidence="6">
    <location>
        <begin position="199"/>
        <end position="221"/>
    </location>
</feature>
<dbReference type="GO" id="GO:0022857">
    <property type="term" value="F:transmembrane transporter activity"/>
    <property type="evidence" value="ECO:0007669"/>
    <property type="project" value="InterPro"/>
</dbReference>
<feature type="transmembrane region" description="Helical" evidence="6">
    <location>
        <begin position="309"/>
        <end position="326"/>
    </location>
</feature>
<feature type="transmembrane region" description="Helical" evidence="6">
    <location>
        <begin position="166"/>
        <end position="187"/>
    </location>
</feature>
<dbReference type="PANTHER" id="PTHR43791:SF53">
    <property type="entry name" value="MAJOR FACILITATOR SUPERFAMILY (MFS) PROFILE DOMAIN-CONTAINING PROTEIN"/>
    <property type="match status" value="1"/>
</dbReference>
<feature type="transmembrane region" description="Helical" evidence="6">
    <location>
        <begin position="263"/>
        <end position="289"/>
    </location>
</feature>
<dbReference type="OrthoDB" id="2985014at2759"/>
<evidence type="ECO:0000256" key="4">
    <source>
        <dbReference type="ARBA" id="ARBA00022989"/>
    </source>
</evidence>
<evidence type="ECO:0000256" key="2">
    <source>
        <dbReference type="ARBA" id="ARBA00022448"/>
    </source>
</evidence>
<sequence length="484" mass="53113">MSENISKASITSGVEEDKVETYGDDPALEAKLRRKFDLMILPIVTGIFLLAFIDRANAGNARILGMAKDLDLSGYRFNIAMTGFYCSYIVLEIPANMMCKWLGPKIWLSFLSFGFGIVTMCTAFITSYEGLVVGRVFLGALESGIMPGISFTLSQFYRRHELATRIGFYSSVAPLSGAFGGLLATGLNKVPKWGMVHGWRNIFFFEGLLSIILSVISYTMLPKSPATASSLTPEERSYAAWRIAEESRSHVPQKTSSKHFKMAVFNINVNIMAFACTCTFLTMTSLSIFLPSILNSMGYSPVQSQLMSVPPFAWSAAICLAIAYISDRTKSRGLWLLTIMPFTAAGFLVLILATKPAILYFATFLTLTGSFTCAPMLVAWAVDNTAGSNVRAVSSAYVVSIANLGGIVATWTYLLPDAPRYISGHAINFGAAVVCCVLMTIATIYLRWQNKLKARGHYDYLLEGLNEEEQAALGHNHPSYKYTP</sequence>
<dbReference type="SUPFAM" id="SSF103473">
    <property type="entry name" value="MFS general substrate transporter"/>
    <property type="match status" value="1"/>
</dbReference>
<dbReference type="PROSITE" id="PS50850">
    <property type="entry name" value="MFS"/>
    <property type="match status" value="1"/>
</dbReference>